<gene>
    <name evidence="3" type="ORF">THAOC_11936</name>
</gene>
<dbReference type="AlphaFoldDB" id="K0SL58"/>
<sequence>MASVSNPQDPGDQPRAKRRRRGRTLTLNVGGEEFAASASTLTSNSHYFAALLSGDWSESGDDELYVDQDPEAFKVLLDYMRSGMVKVSAVDEKVLLLAEFLGVERLVSAAKIRWLVNMGRGPSLSEDCSDEDIVAAFDREYGGISEAIGAGFFRYFLKMNDEAQKEFSEIRGIDFPDGGRVYKVREFIDREDPIENECCSVAAKNVMSAKGYEKIKSISSIHQLFSRRKHIHLLSRSDSVFMPYYKDQESRKKKVLNQFAFFLYNHEDKLTTVLAPPELSHDESVRSNPFGVAIIQPVHECWDVMHGFQYQKRYNQCSRQLTRSGRSEWR</sequence>
<evidence type="ECO:0000313" key="4">
    <source>
        <dbReference type="Proteomes" id="UP000266841"/>
    </source>
</evidence>
<dbReference type="PROSITE" id="PS50097">
    <property type="entry name" value="BTB"/>
    <property type="match status" value="1"/>
</dbReference>
<dbReference type="PANTHER" id="PTHR11145">
    <property type="entry name" value="BTB/POZ DOMAIN-CONTAINING ADAPTER FOR CUL3-MEDIATED RHOA DEGRADATION PROTEIN FAMILY MEMBER"/>
    <property type="match status" value="1"/>
</dbReference>
<feature type="region of interest" description="Disordered" evidence="1">
    <location>
        <begin position="1"/>
        <end position="22"/>
    </location>
</feature>
<dbReference type="Proteomes" id="UP000266841">
    <property type="component" value="Unassembled WGS sequence"/>
</dbReference>
<protein>
    <recommendedName>
        <fullName evidence="2">BTB domain-containing protein</fullName>
    </recommendedName>
</protein>
<reference evidence="3 4" key="1">
    <citation type="journal article" date="2012" name="Genome Biol.">
        <title>Genome and low-iron response of an oceanic diatom adapted to chronic iron limitation.</title>
        <authorList>
            <person name="Lommer M."/>
            <person name="Specht M."/>
            <person name="Roy A.S."/>
            <person name="Kraemer L."/>
            <person name="Andreson R."/>
            <person name="Gutowska M.A."/>
            <person name="Wolf J."/>
            <person name="Bergner S.V."/>
            <person name="Schilhabel M.B."/>
            <person name="Klostermeier U.C."/>
            <person name="Beiko R.G."/>
            <person name="Rosenstiel P."/>
            <person name="Hippler M."/>
            <person name="Laroche J."/>
        </authorList>
    </citation>
    <scope>NUCLEOTIDE SEQUENCE [LARGE SCALE GENOMIC DNA]</scope>
    <source>
        <strain evidence="3 4">CCMP1005</strain>
    </source>
</reference>
<keyword evidence="4" id="KW-1185">Reference proteome</keyword>
<proteinExistence type="predicted"/>
<dbReference type="InterPro" id="IPR000210">
    <property type="entry name" value="BTB/POZ_dom"/>
</dbReference>
<feature type="domain" description="BTB" evidence="2">
    <location>
        <begin position="23"/>
        <end position="89"/>
    </location>
</feature>
<dbReference type="PANTHER" id="PTHR11145:SF8">
    <property type="entry name" value="RE57120P"/>
    <property type="match status" value="1"/>
</dbReference>
<dbReference type="InterPro" id="IPR011333">
    <property type="entry name" value="SKP1/BTB/POZ_sf"/>
</dbReference>
<dbReference type="EMBL" id="AGNL01013702">
    <property type="protein sequence ID" value="EJK67078.1"/>
    <property type="molecule type" value="Genomic_DNA"/>
</dbReference>
<evidence type="ECO:0000259" key="2">
    <source>
        <dbReference type="PROSITE" id="PS50097"/>
    </source>
</evidence>
<dbReference type="InterPro" id="IPR045068">
    <property type="entry name" value="BACURD1-3"/>
</dbReference>
<dbReference type="SUPFAM" id="SSF54695">
    <property type="entry name" value="POZ domain"/>
    <property type="match status" value="1"/>
</dbReference>
<name>K0SL58_THAOC</name>
<dbReference type="Pfam" id="PF00651">
    <property type="entry name" value="BTB"/>
    <property type="match status" value="1"/>
</dbReference>
<evidence type="ECO:0000313" key="3">
    <source>
        <dbReference type="EMBL" id="EJK67078.1"/>
    </source>
</evidence>
<accession>K0SL58</accession>
<evidence type="ECO:0000256" key="1">
    <source>
        <dbReference type="SAM" id="MobiDB-lite"/>
    </source>
</evidence>
<dbReference type="SMART" id="SM00225">
    <property type="entry name" value="BTB"/>
    <property type="match status" value="1"/>
</dbReference>
<comment type="caution">
    <text evidence="3">The sequence shown here is derived from an EMBL/GenBank/DDBJ whole genome shotgun (WGS) entry which is preliminary data.</text>
</comment>
<dbReference type="Gene3D" id="3.30.710.10">
    <property type="entry name" value="Potassium Channel Kv1.1, Chain A"/>
    <property type="match status" value="1"/>
</dbReference>
<dbReference type="OrthoDB" id="2414723at2759"/>
<organism evidence="3 4">
    <name type="scientific">Thalassiosira oceanica</name>
    <name type="common">Marine diatom</name>
    <dbReference type="NCBI Taxonomy" id="159749"/>
    <lineage>
        <taxon>Eukaryota</taxon>
        <taxon>Sar</taxon>
        <taxon>Stramenopiles</taxon>
        <taxon>Ochrophyta</taxon>
        <taxon>Bacillariophyta</taxon>
        <taxon>Coscinodiscophyceae</taxon>
        <taxon>Thalassiosirophycidae</taxon>
        <taxon>Thalassiosirales</taxon>
        <taxon>Thalassiosiraceae</taxon>
        <taxon>Thalassiosira</taxon>
    </lineage>
</organism>